<dbReference type="Pfam" id="PF03551">
    <property type="entry name" value="PadR"/>
    <property type="match status" value="1"/>
</dbReference>
<evidence type="ECO:0000313" key="4">
    <source>
        <dbReference type="Proteomes" id="UP000640052"/>
    </source>
</evidence>
<feature type="domain" description="Transcription regulator PadR N-terminal" evidence="2">
    <location>
        <begin position="33"/>
        <end position="84"/>
    </location>
</feature>
<dbReference type="AlphaFoldDB" id="A0A919Q5N9"/>
<evidence type="ECO:0000313" key="3">
    <source>
        <dbReference type="EMBL" id="GIH21699.1"/>
    </source>
</evidence>
<keyword evidence="4" id="KW-1185">Reference proteome</keyword>
<dbReference type="SUPFAM" id="SSF46785">
    <property type="entry name" value="Winged helix' DNA-binding domain"/>
    <property type="match status" value="1"/>
</dbReference>
<dbReference type="RefSeq" id="WP_239161284.1">
    <property type="nucleotide sequence ID" value="NZ_BOOA01000001.1"/>
</dbReference>
<protein>
    <submittedName>
        <fullName evidence="3">PadR family transcriptional regulator</fullName>
    </submittedName>
</protein>
<dbReference type="Gene3D" id="1.10.10.10">
    <property type="entry name" value="Winged helix-like DNA-binding domain superfamily/Winged helix DNA-binding domain"/>
    <property type="match status" value="1"/>
</dbReference>
<feature type="region of interest" description="Disordered" evidence="1">
    <location>
        <begin position="95"/>
        <end position="115"/>
    </location>
</feature>
<dbReference type="Proteomes" id="UP000640052">
    <property type="component" value="Unassembled WGS sequence"/>
</dbReference>
<proteinExistence type="predicted"/>
<gene>
    <name evidence="3" type="ORF">Aph01nite_00090</name>
</gene>
<comment type="caution">
    <text evidence="3">The sequence shown here is derived from an EMBL/GenBank/DDBJ whole genome shotgun (WGS) entry which is preliminary data.</text>
</comment>
<evidence type="ECO:0000259" key="2">
    <source>
        <dbReference type="Pfam" id="PF03551"/>
    </source>
</evidence>
<dbReference type="EMBL" id="BOOA01000001">
    <property type="protein sequence ID" value="GIH21699.1"/>
    <property type="molecule type" value="Genomic_DNA"/>
</dbReference>
<dbReference type="InterPro" id="IPR005149">
    <property type="entry name" value="Tscrpt_reg_PadR_N"/>
</dbReference>
<dbReference type="InterPro" id="IPR036390">
    <property type="entry name" value="WH_DNA-bd_sf"/>
</dbReference>
<dbReference type="InterPro" id="IPR036388">
    <property type="entry name" value="WH-like_DNA-bd_sf"/>
</dbReference>
<dbReference type="PANTHER" id="PTHR33169">
    <property type="entry name" value="PADR-FAMILY TRANSCRIPTIONAL REGULATOR"/>
    <property type="match status" value="1"/>
</dbReference>
<dbReference type="InterPro" id="IPR052509">
    <property type="entry name" value="Metal_resp_DNA-bind_regulator"/>
</dbReference>
<dbReference type="PANTHER" id="PTHR33169:SF25">
    <property type="entry name" value="DNA-BINDING PROTEIN YIZB-RELATED"/>
    <property type="match status" value="1"/>
</dbReference>
<name>A0A919Q5N9_9ACTN</name>
<accession>A0A919Q5N9</accession>
<reference evidence="3" key="1">
    <citation type="submission" date="2021-01" db="EMBL/GenBank/DDBJ databases">
        <title>Whole genome shotgun sequence of Acrocarpospora phusangensis NBRC 108782.</title>
        <authorList>
            <person name="Komaki H."/>
            <person name="Tamura T."/>
        </authorList>
    </citation>
    <scope>NUCLEOTIDE SEQUENCE</scope>
    <source>
        <strain evidence="3">NBRC 108782</strain>
    </source>
</reference>
<organism evidence="3 4">
    <name type="scientific">Acrocarpospora phusangensis</name>
    <dbReference type="NCBI Taxonomy" id="1070424"/>
    <lineage>
        <taxon>Bacteria</taxon>
        <taxon>Bacillati</taxon>
        <taxon>Actinomycetota</taxon>
        <taxon>Actinomycetes</taxon>
        <taxon>Streptosporangiales</taxon>
        <taxon>Streptosporangiaceae</taxon>
        <taxon>Acrocarpospora</taxon>
    </lineage>
</organism>
<evidence type="ECO:0000256" key="1">
    <source>
        <dbReference type="SAM" id="MobiDB-lite"/>
    </source>
</evidence>
<sequence>MPSAPRMTLQVQMVLREFLTDPAQERYGLELSAITSLPSGTIYPILARLEDIGWIESHWEEPDAYADQERPRRRYYKITRDGVESGREAIAKTYTSRRQSIPDWLRRPRSAGGPS</sequence>